<evidence type="ECO:0000256" key="5">
    <source>
        <dbReference type="ARBA" id="ARBA00023136"/>
    </source>
</evidence>
<dbReference type="PROSITE" id="PS01209">
    <property type="entry name" value="LDLRA_1"/>
    <property type="match status" value="3"/>
</dbReference>
<dbReference type="STRING" id="299467.A0A443SUE3"/>
<dbReference type="SUPFAM" id="SSF57424">
    <property type="entry name" value="LDL receptor-like module"/>
    <property type="match status" value="6"/>
</dbReference>
<feature type="disulfide bond" evidence="9">
    <location>
        <begin position="132"/>
        <end position="147"/>
    </location>
</feature>
<dbReference type="EMBL" id="NCKV01000261">
    <property type="protein sequence ID" value="RWS31138.1"/>
    <property type="molecule type" value="Genomic_DNA"/>
</dbReference>
<evidence type="ECO:0000313" key="12">
    <source>
        <dbReference type="Proteomes" id="UP000288716"/>
    </source>
</evidence>
<dbReference type="PROSITE" id="PS50068">
    <property type="entry name" value="LDLRA_2"/>
    <property type="match status" value="6"/>
</dbReference>
<comment type="caution">
    <text evidence="11">The sequence shown here is derived from an EMBL/GenBank/DDBJ whole genome shotgun (WGS) entry which is preliminary data.</text>
</comment>
<feature type="disulfide bond" evidence="9">
    <location>
        <begin position="330"/>
        <end position="348"/>
    </location>
</feature>
<evidence type="ECO:0000256" key="7">
    <source>
        <dbReference type="ARBA" id="ARBA00023170"/>
    </source>
</evidence>
<dbReference type="GO" id="GO:0006898">
    <property type="term" value="P:receptor-mediated endocytosis"/>
    <property type="evidence" value="ECO:0007669"/>
    <property type="project" value="TreeGrafter"/>
</dbReference>
<dbReference type="PANTHER" id="PTHR22722">
    <property type="entry name" value="LOW-DENSITY LIPOPROTEIN RECEPTOR-RELATED PROTEIN 2-RELATED"/>
    <property type="match status" value="1"/>
</dbReference>
<reference evidence="11 12" key="1">
    <citation type="journal article" date="2018" name="Gigascience">
        <title>Genomes of trombidid mites reveal novel predicted allergens and laterally-transferred genes associated with secondary metabolism.</title>
        <authorList>
            <person name="Dong X."/>
            <person name="Chaisiri K."/>
            <person name="Xia D."/>
            <person name="Armstrong S.D."/>
            <person name="Fang Y."/>
            <person name="Donnelly M.J."/>
            <person name="Kadowaki T."/>
            <person name="McGarry J.W."/>
            <person name="Darby A.C."/>
            <person name="Makepeace B.L."/>
        </authorList>
    </citation>
    <scope>NUCLEOTIDE SEQUENCE [LARGE SCALE GENOMIC DNA]</scope>
    <source>
        <strain evidence="11">UoL-UT</strain>
    </source>
</reference>
<evidence type="ECO:0000313" key="11">
    <source>
        <dbReference type="EMBL" id="RWS31138.1"/>
    </source>
</evidence>
<feature type="disulfide bond" evidence="9">
    <location>
        <begin position="78"/>
        <end position="96"/>
    </location>
</feature>
<feature type="disulfide bond" evidence="9">
    <location>
        <begin position="90"/>
        <end position="105"/>
    </location>
</feature>
<feature type="signal peptide" evidence="10">
    <location>
        <begin position="1"/>
        <end position="17"/>
    </location>
</feature>
<dbReference type="CDD" id="cd00112">
    <property type="entry name" value="LDLa"/>
    <property type="match status" value="6"/>
</dbReference>
<feature type="disulfide bond" evidence="9">
    <location>
        <begin position="120"/>
        <end position="138"/>
    </location>
</feature>
<comment type="subcellular location">
    <subcellularLocation>
        <location evidence="1">Membrane</location>
        <topology evidence="1">Single-pass membrane protein</topology>
    </subcellularLocation>
</comment>
<comment type="caution">
    <text evidence="9">Lacks conserved residue(s) required for the propagation of feature annotation.</text>
</comment>
<feature type="disulfide bond" evidence="9">
    <location>
        <begin position="323"/>
        <end position="335"/>
    </location>
</feature>
<feature type="disulfide bond" evidence="9">
    <location>
        <begin position="281"/>
        <end position="293"/>
    </location>
</feature>
<dbReference type="VEuPathDB" id="VectorBase:LDEU000899"/>
<dbReference type="FunFam" id="4.10.400.10:FF:000065">
    <property type="entry name" value="Transmembrane protease serine 7"/>
    <property type="match status" value="1"/>
</dbReference>
<evidence type="ECO:0000256" key="4">
    <source>
        <dbReference type="ARBA" id="ARBA00022989"/>
    </source>
</evidence>
<feature type="disulfide bond" evidence="9">
    <location>
        <begin position="113"/>
        <end position="125"/>
    </location>
</feature>
<dbReference type="Gene3D" id="4.10.400.10">
    <property type="entry name" value="Low-density Lipoprotein Receptor"/>
    <property type="match status" value="6"/>
</dbReference>
<evidence type="ECO:0000256" key="3">
    <source>
        <dbReference type="ARBA" id="ARBA00022737"/>
    </source>
</evidence>
<feature type="disulfide bond" evidence="9">
    <location>
        <begin position="288"/>
        <end position="306"/>
    </location>
</feature>
<feature type="disulfide bond" evidence="9">
    <location>
        <begin position="342"/>
        <end position="357"/>
    </location>
</feature>
<dbReference type="FunFam" id="4.10.400.10:FF:000011">
    <property type="entry name" value="Low-density lipoprotein receptor-related protein 1"/>
    <property type="match status" value="1"/>
</dbReference>
<sequence length="365" mass="41763">MILKLVLIVSLISITFAFPPMRTVKNPFLIECQKDEMLCEDKRRCIPKTRICDGQQDCIDNSDETSCVNRCPGDNFRCNNGKCIEKSWVCDSMDDCGDGSDESNCLGLEHVPCSYGQYRCRDGPCIQYLKVCDDKRDCPQGDDESRCSMLKSRMANVTPQNNRNESQEANARGTNWQFNPHAPYSIKFNTQLSNSFRQAISSLNSNSTFNNPLVNKTTERELTGKREPMFFESYEINEGLKCSDDQFKCNDGLRCIPRAERCDGKLDCVDHSDEARCHTVCSVGQYMCNNGECIQNYWICDGRDDCGDGSDEEPVFDCRSRMCDSEYFRCSTGACINREWVCDGITDCKYNEDETRCRKYRRIYG</sequence>
<keyword evidence="5" id="KW-0472">Membrane</keyword>
<feature type="disulfide bond" evidence="9">
    <location>
        <begin position="262"/>
        <end position="277"/>
    </location>
</feature>
<accession>A0A443SUE3</accession>
<dbReference type="Pfam" id="PF00057">
    <property type="entry name" value="Ldl_recept_a"/>
    <property type="match status" value="6"/>
</dbReference>
<evidence type="ECO:0000256" key="2">
    <source>
        <dbReference type="ARBA" id="ARBA00022692"/>
    </source>
</evidence>
<evidence type="ECO:0000256" key="8">
    <source>
        <dbReference type="ARBA" id="ARBA00023180"/>
    </source>
</evidence>
<dbReference type="InterPro" id="IPR036055">
    <property type="entry name" value="LDL_receptor-like_sf"/>
</dbReference>
<keyword evidence="6 9" id="KW-1015">Disulfide bond</keyword>
<keyword evidence="12" id="KW-1185">Reference proteome</keyword>
<evidence type="ECO:0000256" key="6">
    <source>
        <dbReference type="ARBA" id="ARBA00023157"/>
    </source>
</evidence>
<dbReference type="InterPro" id="IPR051221">
    <property type="entry name" value="LDLR-related"/>
</dbReference>
<dbReference type="SMART" id="SM00192">
    <property type="entry name" value="LDLa"/>
    <property type="match status" value="6"/>
</dbReference>
<evidence type="ECO:0000256" key="9">
    <source>
        <dbReference type="PROSITE-ProRule" id="PRU00124"/>
    </source>
</evidence>
<dbReference type="GO" id="GO:0043235">
    <property type="term" value="C:receptor complex"/>
    <property type="evidence" value="ECO:0007669"/>
    <property type="project" value="TreeGrafter"/>
</dbReference>
<keyword evidence="3" id="KW-0677">Repeat</keyword>
<evidence type="ECO:0000256" key="1">
    <source>
        <dbReference type="ARBA" id="ARBA00004167"/>
    </source>
</evidence>
<keyword evidence="8" id="KW-0325">Glycoprotein</keyword>
<feature type="disulfide bond" evidence="9">
    <location>
        <begin position="52"/>
        <end position="67"/>
    </location>
</feature>
<proteinExistence type="predicted"/>
<organism evidence="11 12">
    <name type="scientific">Leptotrombidium deliense</name>
    <dbReference type="NCBI Taxonomy" id="299467"/>
    <lineage>
        <taxon>Eukaryota</taxon>
        <taxon>Metazoa</taxon>
        <taxon>Ecdysozoa</taxon>
        <taxon>Arthropoda</taxon>
        <taxon>Chelicerata</taxon>
        <taxon>Arachnida</taxon>
        <taxon>Acari</taxon>
        <taxon>Acariformes</taxon>
        <taxon>Trombidiformes</taxon>
        <taxon>Prostigmata</taxon>
        <taxon>Anystina</taxon>
        <taxon>Parasitengona</taxon>
        <taxon>Trombiculoidea</taxon>
        <taxon>Trombiculidae</taxon>
        <taxon>Leptotrombidium</taxon>
    </lineage>
</organism>
<feature type="chain" id="PRO_5019032852" evidence="10">
    <location>
        <begin position="18"/>
        <end position="365"/>
    </location>
</feature>
<evidence type="ECO:0000256" key="10">
    <source>
        <dbReference type="SAM" id="SignalP"/>
    </source>
</evidence>
<dbReference type="GO" id="GO:0042562">
    <property type="term" value="F:hormone binding"/>
    <property type="evidence" value="ECO:0007669"/>
    <property type="project" value="TreeGrafter"/>
</dbReference>
<gene>
    <name evidence="11" type="ORF">B4U80_05924</name>
</gene>
<dbReference type="PANTHER" id="PTHR22722:SF14">
    <property type="entry name" value="MEGALIN, ISOFORM A"/>
    <property type="match status" value="1"/>
</dbReference>
<dbReference type="InterPro" id="IPR002172">
    <property type="entry name" value="LDrepeatLR_classA_rpt"/>
</dbReference>
<feature type="disulfide bond" evidence="9">
    <location>
        <begin position="71"/>
        <end position="83"/>
    </location>
</feature>
<dbReference type="InterPro" id="IPR023415">
    <property type="entry name" value="LDLR_class-A_CS"/>
</dbReference>
<keyword evidence="4" id="KW-1133">Transmembrane helix</keyword>
<name>A0A443SUE3_9ACAR</name>
<keyword evidence="7 11" id="KW-0675">Receptor</keyword>
<keyword evidence="10" id="KW-0732">Signal</keyword>
<protein>
    <submittedName>
        <fullName evidence="11">Sortilin-related receptor-like protein</fullName>
    </submittedName>
</protein>
<dbReference type="AlphaFoldDB" id="A0A443SUE3"/>
<dbReference type="Proteomes" id="UP000288716">
    <property type="component" value="Unassembled WGS sequence"/>
</dbReference>
<dbReference type="PRINTS" id="PR00261">
    <property type="entry name" value="LDLRECEPTOR"/>
</dbReference>
<dbReference type="OrthoDB" id="6482518at2759"/>
<dbReference type="GO" id="GO:0016324">
    <property type="term" value="C:apical plasma membrane"/>
    <property type="evidence" value="ECO:0007669"/>
    <property type="project" value="TreeGrafter"/>
</dbReference>
<keyword evidence="2" id="KW-0812">Transmembrane</keyword>